<accession>A0ABP1DX93</accession>
<keyword evidence="3" id="KW-1185">Reference proteome</keyword>
<gene>
    <name evidence="2" type="ORF">GFSPODELE1_LOCUS8814</name>
</gene>
<feature type="transmembrane region" description="Helical" evidence="1">
    <location>
        <begin position="39"/>
        <end position="61"/>
    </location>
</feature>
<evidence type="ECO:0000313" key="2">
    <source>
        <dbReference type="EMBL" id="CAL1712415.1"/>
    </source>
</evidence>
<keyword evidence="1" id="KW-0472">Membrane</keyword>
<keyword evidence="1" id="KW-1133">Transmembrane helix</keyword>
<dbReference type="EMBL" id="OZ037950">
    <property type="protein sequence ID" value="CAL1712415.1"/>
    <property type="molecule type" value="Genomic_DNA"/>
</dbReference>
<name>A0ABP1DX93_9APHY</name>
<keyword evidence="1" id="KW-0812">Transmembrane</keyword>
<dbReference type="Proteomes" id="UP001497453">
    <property type="component" value="Chromosome 7"/>
</dbReference>
<organism evidence="2 3">
    <name type="scientific">Somion occarium</name>
    <dbReference type="NCBI Taxonomy" id="3059160"/>
    <lineage>
        <taxon>Eukaryota</taxon>
        <taxon>Fungi</taxon>
        <taxon>Dikarya</taxon>
        <taxon>Basidiomycota</taxon>
        <taxon>Agaricomycotina</taxon>
        <taxon>Agaricomycetes</taxon>
        <taxon>Polyporales</taxon>
        <taxon>Cerrenaceae</taxon>
        <taxon>Somion</taxon>
    </lineage>
</organism>
<sequence length="80" mass="9015">MFLLDPSAICIDVPYHCTLFSPSLCIDERNHLDYLILELLNLPILAVCLATDTLAVVWMVYPKVLHRGRNVLPTQSGNFS</sequence>
<evidence type="ECO:0000256" key="1">
    <source>
        <dbReference type="SAM" id="Phobius"/>
    </source>
</evidence>
<evidence type="ECO:0000313" key="3">
    <source>
        <dbReference type="Proteomes" id="UP001497453"/>
    </source>
</evidence>
<protein>
    <submittedName>
        <fullName evidence="2">Uncharacterized protein</fullName>
    </submittedName>
</protein>
<reference evidence="3" key="1">
    <citation type="submission" date="2024-04" db="EMBL/GenBank/DDBJ databases">
        <authorList>
            <person name="Shaw F."/>
            <person name="Minotto A."/>
        </authorList>
    </citation>
    <scope>NUCLEOTIDE SEQUENCE [LARGE SCALE GENOMIC DNA]</scope>
</reference>
<proteinExistence type="predicted"/>